<comment type="caution">
    <text evidence="1">The sequence shown here is derived from an EMBL/GenBank/DDBJ whole genome shotgun (WGS) entry which is preliminary data.</text>
</comment>
<dbReference type="RefSeq" id="WP_011634548.1">
    <property type="nucleotide sequence ID" value="NZ_QICQ01000007.1"/>
</dbReference>
<sequence length="166" mass="19098">MSNKELEQGQIFTPPWVTNEMLDLLGGDDVLSDHENFFFEPTCGDGQMLIVIVERIYKALLAKYDGDIEKALSETLYKFYASELDETLIPPARMRVWQFAAKEIKRELSLFEQYLIAHQLQQSIECRDALKESIDAIHSCPGMRALKREELKRQKSKKLATEGAIK</sequence>
<keyword evidence="2" id="KW-1185">Reference proteome</keyword>
<evidence type="ECO:0000313" key="2">
    <source>
        <dbReference type="Proteomes" id="UP000247780"/>
    </source>
</evidence>
<organism evidence="1 2">
    <name type="scientific">Nitrosomonas eutropha</name>
    <dbReference type="NCBI Taxonomy" id="916"/>
    <lineage>
        <taxon>Bacteria</taxon>
        <taxon>Pseudomonadati</taxon>
        <taxon>Pseudomonadota</taxon>
        <taxon>Betaproteobacteria</taxon>
        <taxon>Nitrosomonadales</taxon>
        <taxon>Nitrosomonadaceae</taxon>
        <taxon>Nitrosomonas</taxon>
    </lineage>
</organism>
<dbReference type="InterPro" id="IPR029063">
    <property type="entry name" value="SAM-dependent_MTases_sf"/>
</dbReference>
<evidence type="ECO:0000313" key="1">
    <source>
        <dbReference type="EMBL" id="PXV82456.1"/>
    </source>
</evidence>
<dbReference type="Proteomes" id="UP000247780">
    <property type="component" value="Unassembled WGS sequence"/>
</dbReference>
<accession>A0ABX5M854</accession>
<dbReference type="Gene3D" id="3.40.50.150">
    <property type="entry name" value="Vaccinia Virus protein VP39"/>
    <property type="match status" value="1"/>
</dbReference>
<proteinExistence type="predicted"/>
<protein>
    <submittedName>
        <fullName evidence="1">Uncharacterized protein</fullName>
    </submittedName>
</protein>
<dbReference type="SUPFAM" id="SSF53335">
    <property type="entry name" value="S-adenosyl-L-methionine-dependent methyltransferases"/>
    <property type="match status" value="1"/>
</dbReference>
<name>A0ABX5M854_9PROT</name>
<dbReference type="EMBL" id="QICQ01000007">
    <property type="protein sequence ID" value="PXV82456.1"/>
    <property type="molecule type" value="Genomic_DNA"/>
</dbReference>
<gene>
    <name evidence="1" type="ORF">C8R14_10728</name>
</gene>
<reference evidence="1 2" key="1">
    <citation type="submission" date="2018-04" db="EMBL/GenBank/DDBJ databases">
        <title>Active sludge and wastewater microbial communities from Klosterneuburg, Austria.</title>
        <authorList>
            <person name="Wagner M."/>
        </authorList>
    </citation>
    <scope>NUCLEOTIDE SEQUENCE [LARGE SCALE GENOMIC DNA]</scope>
    <source>
        <strain evidence="1 2">Nm 57</strain>
    </source>
</reference>
<dbReference type="PRINTS" id="PR00507">
    <property type="entry name" value="N12N6MTFRASE"/>
</dbReference>